<name>A0ABT9IUZ0_9BACL</name>
<evidence type="ECO:0000256" key="9">
    <source>
        <dbReference type="ARBA" id="ARBA00047989"/>
    </source>
</evidence>
<evidence type="ECO:0000256" key="2">
    <source>
        <dbReference type="ARBA" id="ARBA00001947"/>
    </source>
</evidence>
<proteinExistence type="inferred from homology"/>
<keyword evidence="6" id="KW-0479">Metal-binding</keyword>
<dbReference type="InterPro" id="IPR038371">
    <property type="entry name" value="Cu_polyphenol_OxRdtase_sf"/>
</dbReference>
<evidence type="ECO:0000256" key="10">
    <source>
        <dbReference type="ARBA" id="ARBA00048968"/>
    </source>
</evidence>
<evidence type="ECO:0000256" key="4">
    <source>
        <dbReference type="ARBA" id="ARBA00007353"/>
    </source>
</evidence>
<dbReference type="PANTHER" id="PTHR30616:SF2">
    <property type="entry name" value="PURINE NUCLEOSIDE PHOSPHORYLASE LACC1"/>
    <property type="match status" value="1"/>
</dbReference>
<evidence type="ECO:0000256" key="1">
    <source>
        <dbReference type="ARBA" id="ARBA00000553"/>
    </source>
</evidence>
<protein>
    <recommendedName>
        <fullName evidence="12">Purine nucleoside phosphorylase</fullName>
    </recommendedName>
</protein>
<evidence type="ECO:0000256" key="8">
    <source>
        <dbReference type="ARBA" id="ARBA00022833"/>
    </source>
</evidence>
<dbReference type="NCBIfam" id="TIGR00726">
    <property type="entry name" value="peptidoglycan editing factor PgeF"/>
    <property type="match status" value="1"/>
</dbReference>
<keyword evidence="8" id="KW-0862">Zinc</keyword>
<dbReference type="RefSeq" id="WP_305990454.1">
    <property type="nucleotide sequence ID" value="NZ_JAVAMP010000001.1"/>
</dbReference>
<organism evidence="13 14">
    <name type="scientific">Chengkuizengella axinellae</name>
    <dbReference type="NCBI Taxonomy" id="3064388"/>
    <lineage>
        <taxon>Bacteria</taxon>
        <taxon>Bacillati</taxon>
        <taxon>Bacillota</taxon>
        <taxon>Bacilli</taxon>
        <taxon>Bacillales</taxon>
        <taxon>Paenibacillaceae</taxon>
        <taxon>Chengkuizengella</taxon>
    </lineage>
</organism>
<comment type="catalytic activity">
    <reaction evidence="9">
        <text>adenosine + H2O + H(+) = inosine + NH4(+)</text>
        <dbReference type="Rhea" id="RHEA:24408"/>
        <dbReference type="ChEBI" id="CHEBI:15377"/>
        <dbReference type="ChEBI" id="CHEBI:15378"/>
        <dbReference type="ChEBI" id="CHEBI:16335"/>
        <dbReference type="ChEBI" id="CHEBI:17596"/>
        <dbReference type="ChEBI" id="CHEBI:28938"/>
        <dbReference type="EC" id="3.5.4.4"/>
    </reaction>
    <physiologicalReaction direction="left-to-right" evidence="9">
        <dbReference type="Rhea" id="RHEA:24409"/>
    </physiologicalReaction>
</comment>
<comment type="catalytic activity">
    <reaction evidence="11">
        <text>S-methyl-5'-thioadenosine + phosphate = 5-(methylsulfanyl)-alpha-D-ribose 1-phosphate + adenine</text>
        <dbReference type="Rhea" id="RHEA:11852"/>
        <dbReference type="ChEBI" id="CHEBI:16708"/>
        <dbReference type="ChEBI" id="CHEBI:17509"/>
        <dbReference type="ChEBI" id="CHEBI:43474"/>
        <dbReference type="ChEBI" id="CHEBI:58533"/>
        <dbReference type="EC" id="2.4.2.28"/>
    </reaction>
    <physiologicalReaction direction="left-to-right" evidence="11">
        <dbReference type="Rhea" id="RHEA:11853"/>
    </physiologicalReaction>
</comment>
<dbReference type="CDD" id="cd16833">
    <property type="entry name" value="YfiH"/>
    <property type="match status" value="1"/>
</dbReference>
<comment type="similarity">
    <text evidence="4 12">Belongs to the purine nucleoside phosphorylase YfiH/LACC1 family.</text>
</comment>
<dbReference type="InterPro" id="IPR003730">
    <property type="entry name" value="Cu_polyphenol_OxRdtase"/>
</dbReference>
<dbReference type="PANTHER" id="PTHR30616">
    <property type="entry name" value="UNCHARACTERIZED PROTEIN YFIH"/>
    <property type="match status" value="1"/>
</dbReference>
<dbReference type="InterPro" id="IPR011324">
    <property type="entry name" value="Cytotoxic_necrot_fac-like_cat"/>
</dbReference>
<dbReference type="Gene3D" id="3.60.140.10">
    <property type="entry name" value="CNF1/YfiH-like putative cysteine hydrolases"/>
    <property type="match status" value="1"/>
</dbReference>
<dbReference type="Proteomes" id="UP001231941">
    <property type="component" value="Unassembled WGS sequence"/>
</dbReference>
<evidence type="ECO:0000313" key="13">
    <source>
        <dbReference type="EMBL" id="MDP5273166.1"/>
    </source>
</evidence>
<comment type="function">
    <text evidence="3">Purine nucleoside enzyme that catalyzes the phosphorolysis of adenosine and inosine nucleosides, yielding D-ribose 1-phosphate and the respective free bases, adenine and hypoxanthine. Also catalyzes the phosphorolysis of S-methyl-5'-thioadenosine into adenine and S-methyl-5-thio-alpha-D-ribose 1-phosphate. Also has adenosine deaminase activity.</text>
</comment>
<comment type="catalytic activity">
    <reaction evidence="10">
        <text>adenosine + phosphate = alpha-D-ribose 1-phosphate + adenine</text>
        <dbReference type="Rhea" id="RHEA:27642"/>
        <dbReference type="ChEBI" id="CHEBI:16335"/>
        <dbReference type="ChEBI" id="CHEBI:16708"/>
        <dbReference type="ChEBI" id="CHEBI:43474"/>
        <dbReference type="ChEBI" id="CHEBI:57720"/>
        <dbReference type="EC" id="2.4.2.1"/>
    </reaction>
    <physiologicalReaction direction="left-to-right" evidence="10">
        <dbReference type="Rhea" id="RHEA:27643"/>
    </physiologicalReaction>
</comment>
<keyword evidence="7" id="KW-0378">Hydrolase</keyword>
<dbReference type="SUPFAM" id="SSF64438">
    <property type="entry name" value="CNF1/YfiH-like putative cysteine hydrolases"/>
    <property type="match status" value="1"/>
</dbReference>
<keyword evidence="14" id="KW-1185">Reference proteome</keyword>
<evidence type="ECO:0000256" key="12">
    <source>
        <dbReference type="RuleBase" id="RU361274"/>
    </source>
</evidence>
<evidence type="ECO:0000256" key="3">
    <source>
        <dbReference type="ARBA" id="ARBA00003215"/>
    </source>
</evidence>
<reference evidence="13 14" key="1">
    <citation type="submission" date="2023-08" db="EMBL/GenBank/DDBJ databases">
        <authorList>
            <person name="Park J.-S."/>
        </authorList>
    </citation>
    <scope>NUCLEOTIDE SEQUENCE [LARGE SCALE GENOMIC DNA]</scope>
    <source>
        <strain evidence="13 14">2205SS18-9</strain>
    </source>
</reference>
<dbReference type="EMBL" id="JAVAMP010000001">
    <property type="protein sequence ID" value="MDP5273166.1"/>
    <property type="molecule type" value="Genomic_DNA"/>
</dbReference>
<dbReference type="Pfam" id="PF02578">
    <property type="entry name" value="Cu-oxidase_4"/>
    <property type="match status" value="1"/>
</dbReference>
<gene>
    <name evidence="13" type="primary">pgeF</name>
    <name evidence="13" type="ORF">Q5Y73_03530</name>
</gene>
<keyword evidence="5" id="KW-0808">Transferase</keyword>
<comment type="catalytic activity">
    <reaction evidence="1">
        <text>inosine + phosphate = alpha-D-ribose 1-phosphate + hypoxanthine</text>
        <dbReference type="Rhea" id="RHEA:27646"/>
        <dbReference type="ChEBI" id="CHEBI:17368"/>
        <dbReference type="ChEBI" id="CHEBI:17596"/>
        <dbReference type="ChEBI" id="CHEBI:43474"/>
        <dbReference type="ChEBI" id="CHEBI:57720"/>
        <dbReference type="EC" id="2.4.2.1"/>
    </reaction>
    <physiologicalReaction direction="left-to-right" evidence="1">
        <dbReference type="Rhea" id="RHEA:27647"/>
    </physiologicalReaction>
</comment>
<accession>A0ABT9IUZ0</accession>
<evidence type="ECO:0000256" key="11">
    <source>
        <dbReference type="ARBA" id="ARBA00049893"/>
    </source>
</evidence>
<sequence>MEPFVKKAEDNKPTLLYLSKWNEEYRHLSVGFTTRLGGMSHGDFTSLNCALHVNDNKDDVVVNRKLVAETIGFSYDSVTCANQVHGDQVGVITNSEIGKGRFSHEDAINSKDALITNEPNVCLISFYADCVPLYLFDPVHSVVGLAHAGWKGTYLEIAEKTIKKMTEIYESKPEHILAAIGPSIGGCCYEVDDHVFKRFENKYNDHYSMHQKEDGKYMLDLKEINRQILIKAGISSTHISTSKYCTGCNTDLFYSHRIEKGSTGRMMSWIGLKRS</sequence>
<evidence type="ECO:0000313" key="14">
    <source>
        <dbReference type="Proteomes" id="UP001231941"/>
    </source>
</evidence>
<comment type="caution">
    <text evidence="13">The sequence shown here is derived from an EMBL/GenBank/DDBJ whole genome shotgun (WGS) entry which is preliminary data.</text>
</comment>
<evidence type="ECO:0000256" key="5">
    <source>
        <dbReference type="ARBA" id="ARBA00022679"/>
    </source>
</evidence>
<comment type="cofactor">
    <cofactor evidence="2">
        <name>Zn(2+)</name>
        <dbReference type="ChEBI" id="CHEBI:29105"/>
    </cofactor>
</comment>
<evidence type="ECO:0000256" key="7">
    <source>
        <dbReference type="ARBA" id="ARBA00022801"/>
    </source>
</evidence>
<evidence type="ECO:0000256" key="6">
    <source>
        <dbReference type="ARBA" id="ARBA00022723"/>
    </source>
</evidence>